<sequence length="268" mass="29244">MKTLLAEHLANWSLAIDGQPIQTPAALLQPVIWQGQAPMLKISTASEEIEGYALLRWWAGDGAARVFEQSGPAIVMERSVGSRSLAALSREENDDEACRIICAVVARLHSPRAVPTPALTPLNVSFRALETSALGGHGVLHPSRQAMTELLAHPQDVRCLHGDIHHHNILDFEARGWLAIDPKGLWGERAFDYANLFCNPALEVAGNTARFLSRVSLVAEHAHLDRQRLLKWILAWAGLSAAWHFEDGTSAEIALQVAQMADAALNSV</sequence>
<protein>
    <submittedName>
        <fullName evidence="1">APH(6) family putative aminoglycoside O-phosphotransferase</fullName>
    </submittedName>
</protein>
<gene>
    <name evidence="1" type="ORF">H9646_15760</name>
</gene>
<proteinExistence type="predicted"/>
<evidence type="ECO:0000313" key="2">
    <source>
        <dbReference type="Proteomes" id="UP000634919"/>
    </source>
</evidence>
<dbReference type="SUPFAM" id="SSF56112">
    <property type="entry name" value="Protein kinase-like (PK-like)"/>
    <property type="match status" value="1"/>
</dbReference>
<dbReference type="EMBL" id="JACSQK010000008">
    <property type="protein sequence ID" value="MBD7961930.1"/>
    <property type="molecule type" value="Genomic_DNA"/>
</dbReference>
<organism evidence="1 2">
    <name type="scientific">Comamonas avium</name>
    <dbReference type="NCBI Taxonomy" id="2762231"/>
    <lineage>
        <taxon>Bacteria</taxon>
        <taxon>Pseudomonadati</taxon>
        <taxon>Pseudomonadota</taxon>
        <taxon>Betaproteobacteria</taxon>
        <taxon>Burkholderiales</taxon>
        <taxon>Comamonadaceae</taxon>
        <taxon>Comamonas</taxon>
    </lineage>
</organism>
<dbReference type="RefSeq" id="WP_191724341.1">
    <property type="nucleotide sequence ID" value="NZ_JACSQK010000008.1"/>
</dbReference>
<comment type="caution">
    <text evidence="1">The sequence shown here is derived from an EMBL/GenBank/DDBJ whole genome shotgun (WGS) entry which is preliminary data.</text>
</comment>
<keyword evidence="2" id="KW-1185">Reference proteome</keyword>
<dbReference type="InterPro" id="IPR006748">
    <property type="entry name" value="NH2Glyco/OHUrea_AB-resist_kin"/>
</dbReference>
<accession>A0ABR8SEL4</accession>
<dbReference type="InterPro" id="IPR011009">
    <property type="entry name" value="Kinase-like_dom_sf"/>
</dbReference>
<reference evidence="1 2" key="1">
    <citation type="submission" date="2020-08" db="EMBL/GenBank/DDBJ databases">
        <title>A Genomic Blueprint of the Chicken Gut Microbiome.</title>
        <authorList>
            <person name="Gilroy R."/>
            <person name="Ravi A."/>
            <person name="Getino M."/>
            <person name="Pursley I."/>
            <person name="Horton D.L."/>
            <person name="Alikhan N.-F."/>
            <person name="Baker D."/>
            <person name="Gharbi K."/>
            <person name="Hall N."/>
            <person name="Watson M."/>
            <person name="Adriaenssens E.M."/>
            <person name="Foster-Nyarko E."/>
            <person name="Jarju S."/>
            <person name="Secka A."/>
            <person name="Antonio M."/>
            <person name="Oren A."/>
            <person name="Chaudhuri R."/>
            <person name="La Ragione R.M."/>
            <person name="Hildebrand F."/>
            <person name="Pallen M.J."/>
        </authorList>
    </citation>
    <scope>NUCLEOTIDE SEQUENCE [LARGE SCALE GENOMIC DNA]</scope>
    <source>
        <strain evidence="1 2">Sa2CVA6</strain>
    </source>
</reference>
<dbReference type="Gene3D" id="3.90.1200.10">
    <property type="match status" value="1"/>
</dbReference>
<dbReference type="Proteomes" id="UP000634919">
    <property type="component" value="Unassembled WGS sequence"/>
</dbReference>
<evidence type="ECO:0000313" key="1">
    <source>
        <dbReference type="EMBL" id="MBD7961930.1"/>
    </source>
</evidence>
<name>A0ABR8SEL4_9BURK</name>
<dbReference type="Pfam" id="PF04655">
    <property type="entry name" value="APH_6_hur"/>
    <property type="match status" value="1"/>
</dbReference>